<reference evidence="5 6" key="1">
    <citation type="journal article" date="2017" name="Chemistry">
        <title>Isolation, Biosynthesis and Chemical Modifications of Rubterolones A-F: Rare Tropolone Alkaloids from Actinomadura sp. 5-2.</title>
        <authorList>
            <person name="Guo H."/>
            <person name="Benndorf R."/>
            <person name="Leichnitz D."/>
            <person name="Klassen J.L."/>
            <person name="Vollmers J."/>
            <person name="Gorls H."/>
            <person name="Steinacker M."/>
            <person name="Weigel C."/>
            <person name="Dahse H.M."/>
            <person name="Kaster A.K."/>
            <person name="de Beer Z.W."/>
            <person name="Poulsen M."/>
            <person name="Beemelmanns C."/>
        </authorList>
    </citation>
    <scope>NUCLEOTIDE SEQUENCE [LARGE SCALE GENOMIC DNA]</scope>
    <source>
        <strain evidence="5 6">5-2</strain>
    </source>
</reference>
<evidence type="ECO:0000259" key="4">
    <source>
        <dbReference type="Pfam" id="PF25906"/>
    </source>
</evidence>
<protein>
    <submittedName>
        <fullName evidence="5">Uncharacterized protein</fullName>
    </submittedName>
</protein>
<dbReference type="InterPro" id="IPR042070">
    <property type="entry name" value="PucR_C-HTH_sf"/>
</dbReference>
<dbReference type="AlphaFoldDB" id="A0A2P4UQQ6"/>
<dbReference type="Pfam" id="PF17853">
    <property type="entry name" value="GGDEF_2"/>
    <property type="match status" value="1"/>
</dbReference>
<dbReference type="InterPro" id="IPR025736">
    <property type="entry name" value="PucR_C-HTH_dom"/>
</dbReference>
<evidence type="ECO:0000259" key="3">
    <source>
        <dbReference type="Pfam" id="PF17853"/>
    </source>
</evidence>
<dbReference type="Pfam" id="PF13556">
    <property type="entry name" value="HTH_30"/>
    <property type="match status" value="1"/>
</dbReference>
<comment type="caution">
    <text evidence="5">The sequence shown here is derived from an EMBL/GenBank/DDBJ whole genome shotgun (WGS) entry which is preliminary data.</text>
</comment>
<organism evidence="5 6">
    <name type="scientific">Actinomadura rubteroloni</name>
    <dbReference type="NCBI Taxonomy" id="1926885"/>
    <lineage>
        <taxon>Bacteria</taxon>
        <taxon>Bacillati</taxon>
        <taxon>Actinomycetota</taxon>
        <taxon>Actinomycetes</taxon>
        <taxon>Streptosporangiales</taxon>
        <taxon>Thermomonosporaceae</taxon>
        <taxon>Actinomadura</taxon>
    </lineage>
</organism>
<feature type="domain" description="PucR C-terminal helix-turn-helix" evidence="2">
    <location>
        <begin position="350"/>
        <end position="407"/>
    </location>
</feature>
<dbReference type="InterPro" id="IPR058663">
    <property type="entry name" value="PucR-like_N"/>
</dbReference>
<feature type="domain" description="PucR-like N-terminal" evidence="4">
    <location>
        <begin position="21"/>
        <end position="186"/>
    </location>
</feature>
<comment type="similarity">
    <text evidence="1">Belongs to the CdaR family.</text>
</comment>
<dbReference type="PANTHER" id="PTHR33744:SF1">
    <property type="entry name" value="DNA-BINDING TRANSCRIPTIONAL ACTIVATOR ADER"/>
    <property type="match status" value="1"/>
</dbReference>
<dbReference type="InterPro" id="IPR051448">
    <property type="entry name" value="CdaR-like_regulators"/>
</dbReference>
<accession>A0A2P4UQQ6</accession>
<dbReference type="PANTHER" id="PTHR33744">
    <property type="entry name" value="CARBOHYDRATE DIACID REGULATOR"/>
    <property type="match status" value="1"/>
</dbReference>
<proteinExistence type="inferred from homology"/>
<evidence type="ECO:0000313" key="6">
    <source>
        <dbReference type="Proteomes" id="UP000242367"/>
    </source>
</evidence>
<gene>
    <name evidence="5" type="ORF">BTM25_17960</name>
</gene>
<feature type="domain" description="CdaR GGDEF-like" evidence="3">
    <location>
        <begin position="195"/>
        <end position="292"/>
    </location>
</feature>
<dbReference type="EMBL" id="MTBP01000001">
    <property type="protein sequence ID" value="POM27382.1"/>
    <property type="molecule type" value="Genomic_DNA"/>
</dbReference>
<name>A0A2P4UQQ6_9ACTN</name>
<dbReference type="Gene3D" id="1.10.10.2840">
    <property type="entry name" value="PucR C-terminal helix-turn-helix domain"/>
    <property type="match status" value="1"/>
</dbReference>
<evidence type="ECO:0000259" key="2">
    <source>
        <dbReference type="Pfam" id="PF13556"/>
    </source>
</evidence>
<dbReference type="Proteomes" id="UP000242367">
    <property type="component" value="Unassembled WGS sequence"/>
</dbReference>
<keyword evidence="6" id="KW-1185">Reference proteome</keyword>
<dbReference type="InterPro" id="IPR041522">
    <property type="entry name" value="CdaR_GGDEF"/>
</dbReference>
<sequence>MTATKTERDGGWPVSISAEPWRELPDGAAVWLRSHLAAVEQYMTDGVLREVPEYARPGDPQYRQVVEAAVGFAMEHFVRLIDDPETSWDDVHKVYFDVGYGEAVEGRSLEHFQNAMRIASRLAWRYLSTEYERENRPLEFLSAMAEANFAYLDELSSAAADGYARAREKAAGEREQRRARLLSLLLSDAPVPPNVIAEQAAVAGWRLPRRLAVVVLQPWPGNGGEGPAGLPPEMLVGLDQGRPCIIVPDPEGPGQVDRLAGTLAGWTAAAGPTVAPEEARMSLHWARRALDLAPEPRDAGRSRPGRLIRAEEHLPELLIQEGGPLVDVVAARRLAPLQLRNRSKKGLSLAVTLLECLKNGFNATDAAVALNVHPQTVRYRMAQLTEMFDFDIEDPEIRLELMLLLRAWIRQVRVGPETTG</sequence>
<evidence type="ECO:0000256" key="1">
    <source>
        <dbReference type="ARBA" id="ARBA00006754"/>
    </source>
</evidence>
<evidence type="ECO:0000313" key="5">
    <source>
        <dbReference type="EMBL" id="POM27382.1"/>
    </source>
</evidence>
<dbReference type="Pfam" id="PF25906">
    <property type="entry name" value="PucR-like_N"/>
    <property type="match status" value="1"/>
</dbReference>